<feature type="non-terminal residue" evidence="1">
    <location>
        <position position="1"/>
    </location>
</feature>
<gene>
    <name evidence="1" type="ORF">LCGC14_2890690</name>
</gene>
<comment type="caution">
    <text evidence="1">The sequence shown here is derived from an EMBL/GenBank/DDBJ whole genome shotgun (WGS) entry which is preliminary data.</text>
</comment>
<organism evidence="1">
    <name type="scientific">marine sediment metagenome</name>
    <dbReference type="NCBI Taxonomy" id="412755"/>
    <lineage>
        <taxon>unclassified sequences</taxon>
        <taxon>metagenomes</taxon>
        <taxon>ecological metagenomes</taxon>
    </lineage>
</organism>
<dbReference type="EMBL" id="LAZR01056643">
    <property type="protein sequence ID" value="KKK73747.1"/>
    <property type="molecule type" value="Genomic_DNA"/>
</dbReference>
<sequence>KKGEKTLVPVAFQALKGDEYAVLVVDCAA</sequence>
<evidence type="ECO:0000313" key="1">
    <source>
        <dbReference type="EMBL" id="KKK73747.1"/>
    </source>
</evidence>
<reference evidence="1" key="1">
    <citation type="journal article" date="2015" name="Nature">
        <title>Complex archaea that bridge the gap between prokaryotes and eukaryotes.</title>
        <authorList>
            <person name="Spang A."/>
            <person name="Saw J.H."/>
            <person name="Jorgensen S.L."/>
            <person name="Zaremba-Niedzwiedzka K."/>
            <person name="Martijn J."/>
            <person name="Lind A.E."/>
            <person name="van Eijk R."/>
            <person name="Schleper C."/>
            <person name="Guy L."/>
            <person name="Ettema T.J."/>
        </authorList>
    </citation>
    <scope>NUCLEOTIDE SEQUENCE</scope>
</reference>
<accession>A0A0F8XXA8</accession>
<name>A0A0F8XXA8_9ZZZZ</name>
<protein>
    <submittedName>
        <fullName evidence="1">Uncharacterized protein</fullName>
    </submittedName>
</protein>
<dbReference type="AlphaFoldDB" id="A0A0F8XXA8"/>
<proteinExistence type="predicted"/>